<dbReference type="NCBIfam" id="TIGR02943">
    <property type="entry name" value="Sig70_famx1"/>
    <property type="match status" value="1"/>
</dbReference>
<proteinExistence type="inferred from homology"/>
<dbReference type="OrthoDB" id="9782108at2"/>
<evidence type="ECO:0000313" key="8">
    <source>
        <dbReference type="EMBL" id="TDP81009.1"/>
    </source>
</evidence>
<dbReference type="Gene3D" id="1.10.10.10">
    <property type="entry name" value="Winged helix-like DNA-binding domain superfamily/Winged helix DNA-binding domain"/>
    <property type="match status" value="1"/>
</dbReference>
<reference evidence="8 9" key="1">
    <citation type="submission" date="2019-03" db="EMBL/GenBank/DDBJ databases">
        <title>Genomic Encyclopedia of Type Strains, Phase IV (KMG-IV): sequencing the most valuable type-strain genomes for metagenomic binning, comparative biology and taxonomic classification.</title>
        <authorList>
            <person name="Goeker M."/>
        </authorList>
    </citation>
    <scope>NUCLEOTIDE SEQUENCE [LARGE SCALE GENOMIC DNA]</scope>
    <source>
        <strain evidence="8 9">DSM 11901</strain>
    </source>
</reference>
<sequence>MSVPANAPALEPEPGPAPDSLADAGFVAGLRQQMVKFARLHLGDSHLAEDAVQEALVGAWTGGQRFAGRSAFKTWVFAILKHKVADLLRHKQRMVDASSLLKEGEGQSLDDFFDDKGHWLQDAKPAAWRCPEASLEQQQFWAVLEVCLDGMPAAQARVFMMREFMDFETEEICTTVGISSSNFFVMMHRARLRLRECLDQRWFAKEA</sequence>
<organism evidence="8 9">
    <name type="scientific">Aquabacterium commune</name>
    <dbReference type="NCBI Taxonomy" id="70586"/>
    <lineage>
        <taxon>Bacteria</taxon>
        <taxon>Pseudomonadati</taxon>
        <taxon>Pseudomonadota</taxon>
        <taxon>Betaproteobacteria</taxon>
        <taxon>Burkholderiales</taxon>
        <taxon>Aquabacterium</taxon>
    </lineage>
</organism>
<dbReference type="InterPro" id="IPR039425">
    <property type="entry name" value="RNA_pol_sigma-70-like"/>
</dbReference>
<dbReference type="InterPro" id="IPR014289">
    <property type="entry name" value="RNA_pol_sigma-24-rel"/>
</dbReference>
<evidence type="ECO:0000256" key="5">
    <source>
        <dbReference type="ARBA" id="ARBA00023163"/>
    </source>
</evidence>
<dbReference type="AlphaFoldDB" id="A0A4R6R5C8"/>
<dbReference type="CDD" id="cd06171">
    <property type="entry name" value="Sigma70_r4"/>
    <property type="match status" value="1"/>
</dbReference>
<name>A0A4R6R5C8_9BURK</name>
<dbReference type="GO" id="GO:0003677">
    <property type="term" value="F:DNA binding"/>
    <property type="evidence" value="ECO:0007669"/>
    <property type="project" value="UniProtKB-KW"/>
</dbReference>
<evidence type="ECO:0000259" key="7">
    <source>
        <dbReference type="Pfam" id="PF08281"/>
    </source>
</evidence>
<dbReference type="InterPro" id="IPR007627">
    <property type="entry name" value="RNA_pol_sigma70_r2"/>
</dbReference>
<comment type="caution">
    <text evidence="8">The sequence shown here is derived from an EMBL/GenBank/DDBJ whole genome shotgun (WGS) entry which is preliminary data.</text>
</comment>
<dbReference type="InterPro" id="IPR014284">
    <property type="entry name" value="RNA_pol_sigma-70_dom"/>
</dbReference>
<dbReference type="InterPro" id="IPR036388">
    <property type="entry name" value="WH-like_DNA-bd_sf"/>
</dbReference>
<dbReference type="SUPFAM" id="SSF88946">
    <property type="entry name" value="Sigma2 domain of RNA polymerase sigma factors"/>
    <property type="match status" value="1"/>
</dbReference>
<dbReference type="Proteomes" id="UP000294593">
    <property type="component" value="Unassembled WGS sequence"/>
</dbReference>
<evidence type="ECO:0000256" key="3">
    <source>
        <dbReference type="ARBA" id="ARBA00023082"/>
    </source>
</evidence>
<dbReference type="PANTHER" id="PTHR43133">
    <property type="entry name" value="RNA POLYMERASE ECF-TYPE SIGMA FACTO"/>
    <property type="match status" value="1"/>
</dbReference>
<evidence type="ECO:0000256" key="1">
    <source>
        <dbReference type="ARBA" id="ARBA00010641"/>
    </source>
</evidence>
<gene>
    <name evidence="8" type="ORF">EV672_10949</name>
</gene>
<dbReference type="GO" id="GO:0016987">
    <property type="term" value="F:sigma factor activity"/>
    <property type="evidence" value="ECO:0007669"/>
    <property type="project" value="UniProtKB-KW"/>
</dbReference>
<protein>
    <submittedName>
        <fullName evidence="8">RNA polymerase sigma-70 factor (ECF subfamily)</fullName>
    </submittedName>
</protein>
<feature type="domain" description="RNA polymerase sigma-70 region 2" evidence="6">
    <location>
        <begin position="30"/>
        <end position="93"/>
    </location>
</feature>
<evidence type="ECO:0000256" key="2">
    <source>
        <dbReference type="ARBA" id="ARBA00023015"/>
    </source>
</evidence>
<accession>A0A4R6R5C8</accession>
<keyword evidence="5" id="KW-0804">Transcription</keyword>
<dbReference type="Gene3D" id="1.10.1740.10">
    <property type="match status" value="1"/>
</dbReference>
<dbReference type="InterPro" id="IPR013325">
    <property type="entry name" value="RNA_pol_sigma_r2"/>
</dbReference>
<dbReference type="EMBL" id="SNXW01000009">
    <property type="protein sequence ID" value="TDP81009.1"/>
    <property type="molecule type" value="Genomic_DNA"/>
</dbReference>
<dbReference type="Pfam" id="PF04542">
    <property type="entry name" value="Sigma70_r2"/>
    <property type="match status" value="1"/>
</dbReference>
<dbReference type="RefSeq" id="WP_133610542.1">
    <property type="nucleotide sequence ID" value="NZ_SNXW01000009.1"/>
</dbReference>
<dbReference type="PANTHER" id="PTHR43133:SF8">
    <property type="entry name" value="RNA POLYMERASE SIGMA FACTOR HI_1459-RELATED"/>
    <property type="match status" value="1"/>
</dbReference>
<dbReference type="SUPFAM" id="SSF88659">
    <property type="entry name" value="Sigma3 and sigma4 domains of RNA polymerase sigma factors"/>
    <property type="match status" value="1"/>
</dbReference>
<keyword evidence="3" id="KW-0731">Sigma factor</keyword>
<dbReference type="GO" id="GO:0006352">
    <property type="term" value="P:DNA-templated transcription initiation"/>
    <property type="evidence" value="ECO:0007669"/>
    <property type="project" value="InterPro"/>
</dbReference>
<keyword evidence="9" id="KW-1185">Reference proteome</keyword>
<comment type="similarity">
    <text evidence="1">Belongs to the sigma-70 factor family. ECF subfamily.</text>
</comment>
<dbReference type="NCBIfam" id="TIGR02937">
    <property type="entry name" value="sigma70-ECF"/>
    <property type="match status" value="1"/>
</dbReference>
<dbReference type="InterPro" id="IPR013249">
    <property type="entry name" value="RNA_pol_sigma70_r4_t2"/>
</dbReference>
<keyword evidence="4" id="KW-0238">DNA-binding</keyword>
<dbReference type="InterPro" id="IPR013324">
    <property type="entry name" value="RNA_pol_sigma_r3/r4-like"/>
</dbReference>
<evidence type="ECO:0000313" key="9">
    <source>
        <dbReference type="Proteomes" id="UP000294593"/>
    </source>
</evidence>
<keyword evidence="2" id="KW-0805">Transcription regulation</keyword>
<evidence type="ECO:0000259" key="6">
    <source>
        <dbReference type="Pfam" id="PF04542"/>
    </source>
</evidence>
<dbReference type="Pfam" id="PF08281">
    <property type="entry name" value="Sigma70_r4_2"/>
    <property type="match status" value="1"/>
</dbReference>
<evidence type="ECO:0000256" key="4">
    <source>
        <dbReference type="ARBA" id="ARBA00023125"/>
    </source>
</evidence>
<feature type="domain" description="RNA polymerase sigma factor 70 region 4 type 2" evidence="7">
    <location>
        <begin position="144"/>
        <end position="194"/>
    </location>
</feature>